<dbReference type="InterPro" id="IPR011629">
    <property type="entry name" value="CobW-like_C"/>
</dbReference>
<protein>
    <submittedName>
        <fullName evidence="3">GTPase (G3E family)</fullName>
    </submittedName>
</protein>
<name>A0A6L5YLL8_9FIRM</name>
<dbReference type="EMBL" id="VUMU01000012">
    <property type="protein sequence ID" value="MST58532.1"/>
    <property type="molecule type" value="Genomic_DNA"/>
</dbReference>
<evidence type="ECO:0000259" key="2">
    <source>
        <dbReference type="Pfam" id="PF07683"/>
    </source>
</evidence>
<sequence>MVTIDLITGFLGSGKTTFLKKYAEYLMDQGLHIGILENDFGAINVDMLMLHELRGDQCELEMIAGGCDAESHRRRFRTKLISMRMCGYDRVLVEPSGIYDVDEFFDVLREEPLDQWYEIGNVIAILDARLENNLSQQADYLLASEAANAGKVILSHADAATREQCEDTVAHLNRALEQIRCDRRIDPKKDILQKNLTDLTKEDLEEVSECGYRLESYRKMDLENGQSFDSLFFMEEKIKPEALERAVPRLFSDKSCGEVFRIKGFVKNGAGQWMELNATPDSHTMQSVAVGQEVLIVIGEHLQEDKIREILKEEETCQS</sequence>
<evidence type="ECO:0000259" key="1">
    <source>
        <dbReference type="Pfam" id="PF02492"/>
    </source>
</evidence>
<dbReference type="PANTHER" id="PTHR13748">
    <property type="entry name" value="COBW-RELATED"/>
    <property type="match status" value="1"/>
</dbReference>
<dbReference type="Gene3D" id="3.40.50.300">
    <property type="entry name" value="P-loop containing nucleotide triphosphate hydrolases"/>
    <property type="match status" value="1"/>
</dbReference>
<reference evidence="3 4" key="1">
    <citation type="submission" date="2019-08" db="EMBL/GenBank/DDBJ databases">
        <title>In-depth cultivation of the pig gut microbiome towards novel bacterial diversity and tailored functional studies.</title>
        <authorList>
            <person name="Wylensek D."/>
            <person name="Hitch T.C.A."/>
            <person name="Clavel T."/>
        </authorList>
    </citation>
    <scope>NUCLEOTIDE SEQUENCE [LARGE SCALE GENOMIC DNA]</scope>
    <source>
        <strain evidence="3 4">WCA3-601-WT-6H</strain>
    </source>
</reference>
<dbReference type="GO" id="GO:0005737">
    <property type="term" value="C:cytoplasm"/>
    <property type="evidence" value="ECO:0007669"/>
    <property type="project" value="TreeGrafter"/>
</dbReference>
<evidence type="ECO:0000313" key="3">
    <source>
        <dbReference type="EMBL" id="MST58532.1"/>
    </source>
</evidence>
<feature type="domain" description="CobW/HypB/UreG nucleotide-binding" evidence="1">
    <location>
        <begin position="6"/>
        <end position="179"/>
    </location>
</feature>
<dbReference type="InterPro" id="IPR051316">
    <property type="entry name" value="Zinc-reg_GTPase_activator"/>
</dbReference>
<dbReference type="Pfam" id="PF07683">
    <property type="entry name" value="CobW_C"/>
    <property type="match status" value="1"/>
</dbReference>
<proteinExistence type="predicted"/>
<dbReference type="RefSeq" id="WP_154496697.1">
    <property type="nucleotide sequence ID" value="NZ_VUMU01000012.1"/>
</dbReference>
<dbReference type="Proteomes" id="UP000476055">
    <property type="component" value="Unassembled WGS sequence"/>
</dbReference>
<dbReference type="InterPro" id="IPR003495">
    <property type="entry name" value="CobW/HypB/UreG_nucleotide-bd"/>
</dbReference>
<evidence type="ECO:0000313" key="4">
    <source>
        <dbReference type="Proteomes" id="UP000476055"/>
    </source>
</evidence>
<dbReference type="Pfam" id="PF02492">
    <property type="entry name" value="cobW"/>
    <property type="match status" value="1"/>
</dbReference>
<dbReference type="PANTHER" id="PTHR13748:SF62">
    <property type="entry name" value="COBW DOMAIN-CONTAINING PROTEIN"/>
    <property type="match status" value="1"/>
</dbReference>
<dbReference type="AlphaFoldDB" id="A0A6L5YLL8"/>
<comment type="caution">
    <text evidence="3">The sequence shown here is derived from an EMBL/GenBank/DDBJ whole genome shotgun (WGS) entry which is preliminary data.</text>
</comment>
<accession>A0A6L5YLL8</accession>
<gene>
    <name evidence="3" type="ORF">FYJ59_09845</name>
</gene>
<feature type="domain" description="CobW C-terminal" evidence="2">
    <location>
        <begin position="235"/>
        <end position="312"/>
    </location>
</feature>
<organism evidence="3 4">
    <name type="scientific">Waltera intestinalis</name>
    <dbReference type="NCBI Taxonomy" id="2606635"/>
    <lineage>
        <taxon>Bacteria</taxon>
        <taxon>Bacillati</taxon>
        <taxon>Bacillota</taxon>
        <taxon>Clostridia</taxon>
        <taxon>Lachnospirales</taxon>
        <taxon>Lachnospiraceae</taxon>
        <taxon>Waltera</taxon>
    </lineage>
</organism>
<dbReference type="InterPro" id="IPR027417">
    <property type="entry name" value="P-loop_NTPase"/>
</dbReference>
<dbReference type="SUPFAM" id="SSF52540">
    <property type="entry name" value="P-loop containing nucleoside triphosphate hydrolases"/>
    <property type="match status" value="1"/>
</dbReference>
<keyword evidence="4" id="KW-1185">Reference proteome</keyword>